<dbReference type="Proteomes" id="UP000198281">
    <property type="component" value="Unassembled WGS sequence"/>
</dbReference>
<evidence type="ECO:0000313" key="7">
    <source>
        <dbReference type="Proteomes" id="UP000198281"/>
    </source>
</evidence>
<dbReference type="SUPFAM" id="SSF46689">
    <property type="entry name" value="Homeodomain-like"/>
    <property type="match status" value="1"/>
</dbReference>
<feature type="DNA-binding region" description="H-T-H motif" evidence="4">
    <location>
        <begin position="17"/>
        <end position="36"/>
    </location>
</feature>
<dbReference type="PROSITE" id="PS50977">
    <property type="entry name" value="HTH_TETR_2"/>
    <property type="match status" value="1"/>
</dbReference>
<proteinExistence type="predicted"/>
<evidence type="ECO:0000256" key="4">
    <source>
        <dbReference type="PROSITE-ProRule" id="PRU00335"/>
    </source>
</evidence>
<evidence type="ECO:0000256" key="2">
    <source>
        <dbReference type="ARBA" id="ARBA00023125"/>
    </source>
</evidence>
<keyword evidence="7" id="KW-1185">Reference proteome</keyword>
<dbReference type="GO" id="GO:0003700">
    <property type="term" value="F:DNA-binding transcription factor activity"/>
    <property type="evidence" value="ECO:0007669"/>
    <property type="project" value="TreeGrafter"/>
</dbReference>
<dbReference type="PANTHER" id="PTHR30055">
    <property type="entry name" value="HTH-TYPE TRANSCRIPTIONAL REGULATOR RUTR"/>
    <property type="match status" value="1"/>
</dbReference>
<accession>A0A239JBE3</accession>
<gene>
    <name evidence="6" type="ORF">SAMN06295912_13215</name>
</gene>
<reference evidence="7" key="1">
    <citation type="submission" date="2017-06" db="EMBL/GenBank/DDBJ databases">
        <authorList>
            <person name="Varghese N."/>
            <person name="Submissions S."/>
        </authorList>
    </citation>
    <scope>NUCLEOTIDE SEQUENCE [LARGE SCALE GENOMIC DNA]</scope>
    <source>
        <strain evidence="7">LNB2</strain>
    </source>
</reference>
<dbReference type="AlphaFoldDB" id="A0A239JBE3"/>
<keyword evidence="3" id="KW-0804">Transcription</keyword>
<name>A0A239JBE3_9SPHN</name>
<dbReference type="PANTHER" id="PTHR30055:SF234">
    <property type="entry name" value="HTH-TYPE TRANSCRIPTIONAL REGULATOR BETI"/>
    <property type="match status" value="1"/>
</dbReference>
<keyword evidence="1" id="KW-0805">Transcription regulation</keyword>
<dbReference type="Gene3D" id="1.10.357.10">
    <property type="entry name" value="Tetracycline Repressor, domain 2"/>
    <property type="match status" value="1"/>
</dbReference>
<evidence type="ECO:0000259" key="5">
    <source>
        <dbReference type="PROSITE" id="PS50977"/>
    </source>
</evidence>
<evidence type="ECO:0000256" key="3">
    <source>
        <dbReference type="ARBA" id="ARBA00023163"/>
    </source>
</evidence>
<sequence>MQVALDQFIAHGVEGTNMDDIAAAANVSKRTLYSRYGSKTQLLIASAEHGTQRHLKAITVDRRSGDLRNRLLKLCRKMLDAALKPEVIGIETLATWIFERKLEAQLSIHRNPGASLIQDLLTEEARVRNIEEDLPFLAAFIFDATVTGPRARILLRKDLANTARAKTEHLAQTMDLLARAVPLLEPELQHAPKR</sequence>
<dbReference type="InterPro" id="IPR001647">
    <property type="entry name" value="HTH_TetR"/>
</dbReference>
<keyword evidence="2 4" id="KW-0238">DNA-binding</keyword>
<dbReference type="EMBL" id="FZOS01000032">
    <property type="protein sequence ID" value="SNT02603.1"/>
    <property type="molecule type" value="Genomic_DNA"/>
</dbReference>
<evidence type="ECO:0000256" key="1">
    <source>
        <dbReference type="ARBA" id="ARBA00023015"/>
    </source>
</evidence>
<organism evidence="6 7">
    <name type="scientific">Edaphosphingomonas laterariae</name>
    <dbReference type="NCBI Taxonomy" id="861865"/>
    <lineage>
        <taxon>Bacteria</taxon>
        <taxon>Pseudomonadati</taxon>
        <taxon>Pseudomonadota</taxon>
        <taxon>Alphaproteobacteria</taxon>
        <taxon>Sphingomonadales</taxon>
        <taxon>Rhizorhabdaceae</taxon>
        <taxon>Edaphosphingomonas</taxon>
    </lineage>
</organism>
<dbReference type="InterPro" id="IPR050109">
    <property type="entry name" value="HTH-type_TetR-like_transc_reg"/>
</dbReference>
<feature type="domain" description="HTH tetR-type" evidence="5">
    <location>
        <begin position="1"/>
        <end position="54"/>
    </location>
</feature>
<dbReference type="InterPro" id="IPR009057">
    <property type="entry name" value="Homeodomain-like_sf"/>
</dbReference>
<protein>
    <submittedName>
        <fullName evidence="6">Transcriptional regulator, TetR family</fullName>
    </submittedName>
</protein>
<dbReference type="Pfam" id="PF00440">
    <property type="entry name" value="TetR_N"/>
    <property type="match status" value="1"/>
</dbReference>
<dbReference type="GO" id="GO:0000976">
    <property type="term" value="F:transcription cis-regulatory region binding"/>
    <property type="evidence" value="ECO:0007669"/>
    <property type="project" value="TreeGrafter"/>
</dbReference>
<evidence type="ECO:0000313" key="6">
    <source>
        <dbReference type="EMBL" id="SNT02603.1"/>
    </source>
</evidence>